<sequence length="232" mass="25023">MRKLFTIFSTLILILSTVVISSAQNSSAVPAQPLLDADQAFVLLKEGNLRFVKGSSVYPNQTSYQRKVLALKGEQPFATVVTGSDSRVDPVLIFDRGLGDIYTVRSAGNVAGTDTLASVEYSMIALETPLLVVMGHTRSSIIKAAVDKVSVKGYLLQLVGKLDPAIKMTKLMYPSLKGKELVDKVAETNVRQVLRDILGHCPAVLEKVRSGKAQVMGAVYDTDTGVVNWLGP</sequence>
<evidence type="ECO:0000256" key="3">
    <source>
        <dbReference type="SAM" id="SignalP"/>
    </source>
</evidence>
<dbReference type="SMART" id="SM00947">
    <property type="entry name" value="Pro_CA"/>
    <property type="match status" value="1"/>
</dbReference>
<evidence type="ECO:0000256" key="1">
    <source>
        <dbReference type="ARBA" id="ARBA00006217"/>
    </source>
</evidence>
<keyword evidence="5" id="KW-1185">Reference proteome</keyword>
<keyword evidence="2" id="KW-0479">Metal-binding</keyword>
<dbReference type="PANTHER" id="PTHR11002:SF79">
    <property type="entry name" value="CARBONIC ANHYDRASE 2"/>
    <property type="match status" value="1"/>
</dbReference>
<keyword evidence="3" id="KW-0732">Signal</keyword>
<evidence type="ECO:0000313" key="4">
    <source>
        <dbReference type="EMBL" id="SMF33400.1"/>
    </source>
</evidence>
<accession>A0A1X7EH11</accession>
<reference evidence="5" key="1">
    <citation type="submission" date="2017-04" db="EMBL/GenBank/DDBJ databases">
        <authorList>
            <person name="Varghese N."/>
            <person name="Submissions S."/>
        </authorList>
    </citation>
    <scope>NUCLEOTIDE SEQUENCE [LARGE SCALE GENOMIC DNA]</scope>
    <source>
        <strain evidence="5">K3S</strain>
    </source>
</reference>
<feature type="binding site" evidence="2">
    <location>
        <position position="136"/>
    </location>
    <ligand>
        <name>Zn(2+)</name>
        <dbReference type="ChEBI" id="CHEBI:29105"/>
    </ligand>
</feature>
<dbReference type="OrthoDB" id="9797527at2"/>
<evidence type="ECO:0000256" key="2">
    <source>
        <dbReference type="PIRSR" id="PIRSR601765-1"/>
    </source>
</evidence>
<organism evidence="4 5">
    <name type="scientific">Desulfovibrio gilichinskyi</name>
    <dbReference type="NCBI Taxonomy" id="1519643"/>
    <lineage>
        <taxon>Bacteria</taxon>
        <taxon>Pseudomonadati</taxon>
        <taxon>Thermodesulfobacteriota</taxon>
        <taxon>Desulfovibrionia</taxon>
        <taxon>Desulfovibrionales</taxon>
        <taxon>Desulfovibrionaceae</taxon>
        <taxon>Desulfovibrio</taxon>
    </lineage>
</organism>
<dbReference type="Pfam" id="PF00484">
    <property type="entry name" value="Pro_CA"/>
    <property type="match status" value="1"/>
</dbReference>
<dbReference type="GO" id="GO:0004089">
    <property type="term" value="F:carbonate dehydratase activity"/>
    <property type="evidence" value="ECO:0007669"/>
    <property type="project" value="InterPro"/>
</dbReference>
<proteinExistence type="inferred from homology"/>
<dbReference type="GO" id="GO:0008270">
    <property type="term" value="F:zinc ion binding"/>
    <property type="evidence" value="ECO:0007669"/>
    <property type="project" value="InterPro"/>
</dbReference>
<dbReference type="SUPFAM" id="SSF53056">
    <property type="entry name" value="beta-carbonic anhydrase, cab"/>
    <property type="match status" value="1"/>
</dbReference>
<comment type="similarity">
    <text evidence="1">Belongs to the beta-class carbonic anhydrase family.</text>
</comment>
<dbReference type="EMBL" id="FWZU01000005">
    <property type="protein sequence ID" value="SMF33400.1"/>
    <property type="molecule type" value="Genomic_DNA"/>
</dbReference>
<dbReference type="InterPro" id="IPR036874">
    <property type="entry name" value="Carbonic_anhydrase_sf"/>
</dbReference>
<dbReference type="RefSeq" id="WP_085103478.1">
    <property type="nucleotide sequence ID" value="NZ_FWZU01000005.1"/>
</dbReference>
<feature type="binding site" evidence="2">
    <location>
        <position position="85"/>
    </location>
    <ligand>
        <name>Zn(2+)</name>
        <dbReference type="ChEBI" id="CHEBI:29105"/>
    </ligand>
</feature>
<gene>
    <name evidence="4" type="ORF">SAMN06295933_2900</name>
</gene>
<dbReference type="Proteomes" id="UP000192906">
    <property type="component" value="Unassembled WGS sequence"/>
</dbReference>
<dbReference type="InterPro" id="IPR001765">
    <property type="entry name" value="Carbonic_anhydrase"/>
</dbReference>
<dbReference type="PANTHER" id="PTHR11002">
    <property type="entry name" value="CARBONIC ANHYDRASE"/>
    <property type="match status" value="1"/>
</dbReference>
<feature type="signal peptide" evidence="3">
    <location>
        <begin position="1"/>
        <end position="23"/>
    </location>
</feature>
<protein>
    <submittedName>
        <fullName evidence="4">Carbonic anhydrase</fullName>
    </submittedName>
</protein>
<dbReference type="Gene3D" id="3.40.1050.10">
    <property type="entry name" value="Carbonic anhydrase"/>
    <property type="match status" value="1"/>
</dbReference>
<comment type="cofactor">
    <cofactor evidence="2">
        <name>Zn(2+)</name>
        <dbReference type="ChEBI" id="CHEBI:29105"/>
    </cofactor>
    <text evidence="2">Binds 1 zinc ion per subunit.</text>
</comment>
<keyword evidence="2" id="KW-0862">Zinc</keyword>
<dbReference type="STRING" id="1519643.SAMN06295933_2900"/>
<evidence type="ECO:0000313" key="5">
    <source>
        <dbReference type="Proteomes" id="UP000192906"/>
    </source>
</evidence>
<feature type="chain" id="PRO_5012304547" evidence="3">
    <location>
        <begin position="24"/>
        <end position="232"/>
    </location>
</feature>
<name>A0A1X7EH11_9BACT</name>
<dbReference type="AlphaFoldDB" id="A0A1X7EH11"/>